<reference evidence="6 7" key="1">
    <citation type="journal article" date="2013" name="Nat. Genet.">
        <title>The genome of the hydatid tapeworm Echinococcus granulosus.</title>
        <authorList>
            <person name="Zheng H."/>
            <person name="Zhang W."/>
            <person name="Zhang L."/>
            <person name="Zhang Z."/>
            <person name="Li J."/>
            <person name="Lu G."/>
            <person name="Zhu Y."/>
            <person name="Wang Y."/>
            <person name="Huang Y."/>
            <person name="Liu J."/>
            <person name="Kang H."/>
            <person name="Chen J."/>
            <person name="Wang L."/>
            <person name="Chen A."/>
            <person name="Yu S."/>
            <person name="Gao Z."/>
            <person name="Jin L."/>
            <person name="Gu W."/>
            <person name="Wang Z."/>
            <person name="Zhao L."/>
            <person name="Shi B."/>
            <person name="Wen H."/>
            <person name="Lin R."/>
            <person name="Jones M.K."/>
            <person name="Brejova B."/>
            <person name="Vinar T."/>
            <person name="Zhao G."/>
            <person name="McManus D.P."/>
            <person name="Chen Z."/>
            <person name="Zhou Y."/>
            <person name="Wang S."/>
        </authorList>
    </citation>
    <scope>NUCLEOTIDE SEQUENCE [LARGE SCALE GENOMIC DNA]</scope>
</reference>
<keyword evidence="7" id="KW-1185">Reference proteome</keyword>
<protein>
    <submittedName>
        <fullName evidence="6">Kunitz-like protease inhibitor</fullName>
    </submittedName>
</protein>
<evidence type="ECO:0000256" key="3">
    <source>
        <dbReference type="ARBA" id="ARBA00023157"/>
    </source>
</evidence>
<feature type="region of interest" description="Disordered" evidence="4">
    <location>
        <begin position="1"/>
        <end position="22"/>
    </location>
</feature>
<dbReference type="GeneID" id="36339196"/>
<dbReference type="GO" id="GO:0004867">
    <property type="term" value="F:serine-type endopeptidase inhibitor activity"/>
    <property type="evidence" value="ECO:0007669"/>
    <property type="project" value="UniProtKB-KW"/>
</dbReference>
<dbReference type="PROSITE" id="PS00280">
    <property type="entry name" value="BPTI_KUNITZ_1"/>
    <property type="match status" value="1"/>
</dbReference>
<dbReference type="FunFam" id="4.10.410.10:FF:000020">
    <property type="entry name" value="Collagen, type VI, alpha 3"/>
    <property type="match status" value="1"/>
</dbReference>
<dbReference type="CDD" id="cd00109">
    <property type="entry name" value="Kunitz-type"/>
    <property type="match status" value="1"/>
</dbReference>
<dbReference type="Gene3D" id="4.10.410.10">
    <property type="entry name" value="Pancreatic trypsin inhibitor Kunitz domain"/>
    <property type="match status" value="1"/>
</dbReference>
<dbReference type="CTD" id="36339196"/>
<accession>W6UTH4</accession>
<dbReference type="InterPro" id="IPR036880">
    <property type="entry name" value="Kunitz_BPTI_sf"/>
</dbReference>
<keyword evidence="1 6" id="KW-0646">Protease inhibitor</keyword>
<keyword evidence="2" id="KW-0722">Serine protease inhibitor</keyword>
<dbReference type="SMART" id="SM00131">
    <property type="entry name" value="KU"/>
    <property type="match status" value="1"/>
</dbReference>
<dbReference type="InterPro" id="IPR002223">
    <property type="entry name" value="Kunitz_BPTI"/>
</dbReference>
<dbReference type="AlphaFoldDB" id="W6UTH4"/>
<dbReference type="SUPFAM" id="SSF57362">
    <property type="entry name" value="BPTI-like"/>
    <property type="match status" value="1"/>
</dbReference>
<dbReference type="InterPro" id="IPR020901">
    <property type="entry name" value="Prtase_inh_Kunz-CS"/>
</dbReference>
<gene>
    <name evidence="6" type="ORF">EGR_03481</name>
</gene>
<dbReference type="PANTHER" id="PTHR10083:SF328">
    <property type="entry name" value="TISSUE FACTOR PATHWAY INHIBITOR"/>
    <property type="match status" value="1"/>
</dbReference>
<evidence type="ECO:0000256" key="2">
    <source>
        <dbReference type="ARBA" id="ARBA00022900"/>
    </source>
</evidence>
<name>W6UTH4_ECHGR</name>
<evidence type="ECO:0000259" key="5">
    <source>
        <dbReference type="PROSITE" id="PS50279"/>
    </source>
</evidence>
<comment type="caution">
    <text evidence="6">The sequence shown here is derived from an EMBL/GenBank/DDBJ whole genome shotgun (WGS) entry which is preliminary data.</text>
</comment>
<dbReference type="InterPro" id="IPR050098">
    <property type="entry name" value="TFPI/VKTCI-like"/>
</dbReference>
<evidence type="ECO:0000256" key="1">
    <source>
        <dbReference type="ARBA" id="ARBA00022690"/>
    </source>
</evidence>
<feature type="domain" description="BPTI/Kunitz inhibitor" evidence="5">
    <location>
        <begin position="129"/>
        <end position="179"/>
    </location>
</feature>
<organism evidence="6 7">
    <name type="scientific">Echinococcus granulosus</name>
    <name type="common">Hydatid tapeworm</name>
    <dbReference type="NCBI Taxonomy" id="6210"/>
    <lineage>
        <taxon>Eukaryota</taxon>
        <taxon>Metazoa</taxon>
        <taxon>Spiralia</taxon>
        <taxon>Lophotrochozoa</taxon>
        <taxon>Platyhelminthes</taxon>
        <taxon>Cestoda</taxon>
        <taxon>Eucestoda</taxon>
        <taxon>Cyclophyllidea</taxon>
        <taxon>Taeniidae</taxon>
        <taxon>Echinococcus</taxon>
        <taxon>Echinococcus granulosus group</taxon>
    </lineage>
</organism>
<dbReference type="PANTHER" id="PTHR10083">
    <property type="entry name" value="KUNITZ-TYPE PROTEASE INHIBITOR-RELATED"/>
    <property type="match status" value="1"/>
</dbReference>
<proteinExistence type="predicted"/>
<dbReference type="STRING" id="6210.W6UTH4"/>
<evidence type="ECO:0000313" key="6">
    <source>
        <dbReference type="EMBL" id="EUB61667.1"/>
    </source>
</evidence>
<dbReference type="OrthoDB" id="4473401at2759"/>
<keyword evidence="3" id="KW-1015">Disulfide bond</keyword>
<dbReference type="Pfam" id="PF00014">
    <property type="entry name" value="Kunitz_BPTI"/>
    <property type="match status" value="1"/>
</dbReference>
<evidence type="ECO:0000256" key="4">
    <source>
        <dbReference type="SAM" id="MobiDB-lite"/>
    </source>
</evidence>
<dbReference type="SMR" id="W6UTH4"/>
<dbReference type="EMBL" id="APAU02000018">
    <property type="protein sequence ID" value="EUB61667.1"/>
    <property type="molecule type" value="Genomic_DNA"/>
</dbReference>
<dbReference type="KEGG" id="egl:EGR_03481"/>
<dbReference type="Proteomes" id="UP000019149">
    <property type="component" value="Unassembled WGS sequence"/>
</dbReference>
<dbReference type="RefSeq" id="XP_024352863.1">
    <property type="nucleotide sequence ID" value="XM_024492730.1"/>
</dbReference>
<dbReference type="PRINTS" id="PR00759">
    <property type="entry name" value="BASICPTASE"/>
</dbReference>
<sequence>MLSKKSKLSNGQKEAIENRNIPLNLNNKTKQQLDSGTPICQNSPIKAQPSVEGVCSHRSLESKGEKKVKGRTTVLLSGPIYTMETAFTLYGTSTFIPLFKFPWLNYASLGNVIFSIFCTKTVPSKPEYCLLEMDHGPCFALLLRYAYDKKLDQCVEFTFGGCGGNKNNFETLEECEKNCKSIFLQKQKTGLKFYRHTKLRRQPGHQIANMMSLHVGTHESGFDQGPRYYLQQDLTPSSLSIA</sequence>
<evidence type="ECO:0000313" key="7">
    <source>
        <dbReference type="Proteomes" id="UP000019149"/>
    </source>
</evidence>
<dbReference type="GO" id="GO:0005615">
    <property type="term" value="C:extracellular space"/>
    <property type="evidence" value="ECO:0007669"/>
    <property type="project" value="TreeGrafter"/>
</dbReference>
<dbReference type="PROSITE" id="PS50279">
    <property type="entry name" value="BPTI_KUNITZ_2"/>
    <property type="match status" value="1"/>
</dbReference>